<feature type="domain" description="D-isomer specific 2-hydroxyacid dehydrogenase NAD-binding" evidence="1">
    <location>
        <begin position="1"/>
        <end position="51"/>
    </location>
</feature>
<gene>
    <name evidence="2" type="ORF">C7S16_7035</name>
</gene>
<dbReference type="GO" id="GO:0051287">
    <property type="term" value="F:NAD binding"/>
    <property type="evidence" value="ECO:0007669"/>
    <property type="project" value="InterPro"/>
</dbReference>
<protein>
    <submittedName>
        <fullName evidence="2">D-isomer specific 2-hydroxyacid dehydrogenase, NAD binding domain protein</fullName>
    </submittedName>
</protein>
<dbReference type="InterPro" id="IPR036291">
    <property type="entry name" value="NAD(P)-bd_dom_sf"/>
</dbReference>
<evidence type="ECO:0000313" key="3">
    <source>
        <dbReference type="Proteomes" id="UP001272137"/>
    </source>
</evidence>
<dbReference type="AlphaFoldDB" id="A0AAW9CRI7"/>
<evidence type="ECO:0000259" key="1">
    <source>
        <dbReference type="Pfam" id="PF02826"/>
    </source>
</evidence>
<organism evidence="2 3">
    <name type="scientific">Burkholderia thailandensis</name>
    <dbReference type="NCBI Taxonomy" id="57975"/>
    <lineage>
        <taxon>Bacteria</taxon>
        <taxon>Pseudomonadati</taxon>
        <taxon>Pseudomonadota</taxon>
        <taxon>Betaproteobacteria</taxon>
        <taxon>Burkholderiales</taxon>
        <taxon>Burkholderiaceae</taxon>
        <taxon>Burkholderia</taxon>
        <taxon>pseudomallei group</taxon>
    </lineage>
</organism>
<dbReference type="SUPFAM" id="SSF51735">
    <property type="entry name" value="NAD(P)-binding Rossmann-fold domains"/>
    <property type="match status" value="1"/>
</dbReference>
<dbReference type="Pfam" id="PF02826">
    <property type="entry name" value="2-Hacid_dh_C"/>
    <property type="match status" value="1"/>
</dbReference>
<dbReference type="Gene3D" id="3.40.50.720">
    <property type="entry name" value="NAD(P)-binding Rossmann-like Domain"/>
    <property type="match status" value="2"/>
</dbReference>
<dbReference type="InterPro" id="IPR006140">
    <property type="entry name" value="D-isomer_DH_NAD-bd"/>
</dbReference>
<name>A0AAW9CRI7_BURTH</name>
<evidence type="ECO:0000313" key="2">
    <source>
        <dbReference type="EMBL" id="MDW9253290.1"/>
    </source>
</evidence>
<reference evidence="2" key="1">
    <citation type="submission" date="2018-08" db="EMBL/GenBank/DDBJ databases">
        <title>Identification of Burkholderia cepacia strains that express a Burkholderia pseudomallei-like capsular polysaccharide.</title>
        <authorList>
            <person name="Burtnick M.N."/>
            <person name="Vongsouvath M."/>
            <person name="Newton P."/>
            <person name="Wuthiekanun V."/>
            <person name="Limmathurotsakul D."/>
            <person name="Brett P.J."/>
            <person name="Chantratita N."/>
            <person name="Dance D.A."/>
        </authorList>
    </citation>
    <scope>NUCLEOTIDE SEQUENCE</scope>
    <source>
        <strain evidence="2">SBXCC001</strain>
    </source>
</reference>
<accession>A0AAW9CRI7</accession>
<dbReference type="EMBL" id="QXCT01000001">
    <property type="protein sequence ID" value="MDW9253290.1"/>
    <property type="molecule type" value="Genomic_DNA"/>
</dbReference>
<comment type="caution">
    <text evidence="2">The sequence shown here is derived from an EMBL/GenBank/DDBJ whole genome shotgun (WGS) entry which is preliminary data.</text>
</comment>
<dbReference type="Proteomes" id="UP001272137">
    <property type="component" value="Unassembled WGS sequence"/>
</dbReference>
<proteinExistence type="predicted"/>
<dbReference type="KEGG" id="btha:DR62_3904"/>
<sequence length="82" mass="8392">MSRGSVVDTAALAGALRAGRLAGAGLDAYEGSLSRRALAALGNVVPTPRVGGWSPPARERSVCRLLDRAARHFAGQPGLTPL</sequence>